<evidence type="ECO:0000256" key="1">
    <source>
        <dbReference type="SAM" id="Phobius"/>
    </source>
</evidence>
<evidence type="ECO:0000313" key="3">
    <source>
        <dbReference type="Proteomes" id="UP000229421"/>
    </source>
</evidence>
<comment type="caution">
    <text evidence="2">The sequence shown here is derived from an EMBL/GenBank/DDBJ whole genome shotgun (WGS) entry which is preliminary data.</text>
</comment>
<accession>A0A2M8C4U8</accession>
<sequence length="284" mass="31837">MPEPKPKKKVWIISGILGAVVIIALAVYFVLPKSGQDIIKKTAEDIYKPAVAFASKFATYEEVPVNISPKIPAYSVSQNLSNVTNASDFTFSDAAKNLLVKNAFVVKPSYNNEFFPLYESNRYSHTPSFITTDSMVHNYHLMFDFLLKQLEEQKLAAELKQLNANMLSESLNQYNSLKGTEWENAAKRNVGFFAVGSKLLNSSVNIPSIVANEVNQELALIEAHQGIEKSPVMNIGGGQDTMIDTPQGPQSLEALKEDYSQYIPRGHYDKTEELKAYFKSMMWY</sequence>
<keyword evidence="1" id="KW-1133">Transmembrane helix</keyword>
<dbReference type="InterPro" id="IPR022601">
    <property type="entry name" value="DUF3160"/>
</dbReference>
<name>A0A2M8C4U8_9BACT</name>
<gene>
    <name evidence="2" type="ORF">CO101_02915</name>
</gene>
<dbReference type="Proteomes" id="UP000229421">
    <property type="component" value="Unassembled WGS sequence"/>
</dbReference>
<evidence type="ECO:0000313" key="2">
    <source>
        <dbReference type="EMBL" id="PJB51099.1"/>
    </source>
</evidence>
<dbReference type="AlphaFoldDB" id="A0A2M8C4U8"/>
<protein>
    <recommendedName>
        <fullName evidence="4">DUF3160 domain-containing protein</fullName>
    </recommendedName>
</protein>
<evidence type="ECO:0008006" key="4">
    <source>
        <dbReference type="Google" id="ProtNLM"/>
    </source>
</evidence>
<keyword evidence="1" id="KW-0472">Membrane</keyword>
<organism evidence="2 3">
    <name type="scientific">Candidatus Berkelbacteria bacterium CG_4_9_14_3_um_filter_39_23</name>
    <dbReference type="NCBI Taxonomy" id="1974508"/>
    <lineage>
        <taxon>Bacteria</taxon>
        <taxon>Candidatus Berkelbacteria</taxon>
    </lineage>
</organism>
<dbReference type="SMART" id="SM01325">
    <property type="entry name" value="DUF3160"/>
    <property type="match status" value="1"/>
</dbReference>
<dbReference type="EMBL" id="PFTZ01000086">
    <property type="protein sequence ID" value="PJB51099.1"/>
    <property type="molecule type" value="Genomic_DNA"/>
</dbReference>
<dbReference type="Pfam" id="PF11369">
    <property type="entry name" value="DUF3160"/>
    <property type="match status" value="1"/>
</dbReference>
<feature type="transmembrane region" description="Helical" evidence="1">
    <location>
        <begin position="12"/>
        <end position="31"/>
    </location>
</feature>
<feature type="non-terminal residue" evidence="2">
    <location>
        <position position="284"/>
    </location>
</feature>
<reference evidence="3" key="1">
    <citation type="submission" date="2017-09" db="EMBL/GenBank/DDBJ databases">
        <title>Depth-based differentiation of microbial function through sediment-hosted aquifers and enrichment of novel symbionts in the deep terrestrial subsurface.</title>
        <authorList>
            <person name="Probst A.J."/>
            <person name="Ladd B."/>
            <person name="Jarett J.K."/>
            <person name="Geller-Mcgrath D.E."/>
            <person name="Sieber C.M.K."/>
            <person name="Emerson J.B."/>
            <person name="Anantharaman K."/>
            <person name="Thomas B.C."/>
            <person name="Malmstrom R."/>
            <person name="Stieglmeier M."/>
            <person name="Klingl A."/>
            <person name="Woyke T."/>
            <person name="Ryan C.M."/>
            <person name="Banfield J.F."/>
        </authorList>
    </citation>
    <scope>NUCLEOTIDE SEQUENCE [LARGE SCALE GENOMIC DNA]</scope>
</reference>
<proteinExistence type="predicted"/>
<keyword evidence="1" id="KW-0812">Transmembrane</keyword>